<evidence type="ECO:0000259" key="1">
    <source>
        <dbReference type="SMART" id="SM00852"/>
    </source>
</evidence>
<evidence type="ECO:0000313" key="3">
    <source>
        <dbReference type="Proteomes" id="UP000525298"/>
    </source>
</evidence>
<evidence type="ECO:0000313" key="2">
    <source>
        <dbReference type="EMBL" id="MBA2882618.1"/>
    </source>
</evidence>
<dbReference type="SMART" id="SM00852">
    <property type="entry name" value="MoCF_biosynth"/>
    <property type="match status" value="1"/>
</dbReference>
<dbReference type="EMBL" id="JACDUS010000011">
    <property type="protein sequence ID" value="MBA2882618.1"/>
    <property type="molecule type" value="Genomic_DNA"/>
</dbReference>
<accession>A0A7W0HLT6</accession>
<dbReference type="Pfam" id="PF00994">
    <property type="entry name" value="MoCF_biosynth"/>
    <property type="match status" value="1"/>
</dbReference>
<proteinExistence type="predicted"/>
<dbReference type="Proteomes" id="UP000525298">
    <property type="component" value="Unassembled WGS sequence"/>
</dbReference>
<dbReference type="RefSeq" id="WP_181552251.1">
    <property type="nucleotide sequence ID" value="NZ_JACDUS010000011.1"/>
</dbReference>
<reference evidence="2 3" key="1">
    <citation type="submission" date="2020-07" db="EMBL/GenBank/DDBJ databases">
        <title>Genomic Encyclopedia of Type Strains, Phase IV (KMG-IV): sequencing the most valuable type-strain genomes for metagenomic binning, comparative biology and taxonomic classification.</title>
        <authorList>
            <person name="Goeker M."/>
        </authorList>
    </citation>
    <scope>NUCLEOTIDE SEQUENCE [LARGE SCALE GENOMIC DNA]</scope>
    <source>
        <strain evidence="2 3">DSM 17721</strain>
    </source>
</reference>
<protein>
    <submittedName>
        <fullName evidence="2">Formylmethanofuran dehydrogenase subunit E</fullName>
        <ecNumber evidence="2">1.2.7.12</ecNumber>
    </submittedName>
</protein>
<sequence length="544" mass="59672">MNIGQYSFSEFMELARRFHGYPAPGLLIGGYMVEAAKEKLPEGTLFEAVVETGKCLPDAVQLLTLCSTGNSWMKVINLGRYALSLYDKYTFAGWRVSIELDKLEDFQEIRDWFLKRTTKQEQDTDRLFAEIEAAGDQYLSVMPVNVRQRLVKKPEMGDIAVCAACGEAYPKKDGSICRGCQGEAPYRHVLDHDCLAEQPAPEIAAVPVEEAVGKKALHDMTRIVPGVSKGPEFKAGQEISAGDLCRLQQMGRSRVYVEDAPVSSDRWIHENDAVLAFAEKMAGPNVYYPAPPAEGKINFHASVTGLLSIDTAALENFNLVPNVMCTSRQNNILVEKDKPFAGSRAIPLYLDRSHFEHALETIEKPPLFTVLPIKPAKVGILVTGTEVYRGLIEDKFEPVIRRKVEYFNCQVVHAAVSADEADQIAQEVSNLLACGADLIITTAGLSVDPDDQTHTGLIRAGLEDVLYGAPILPGAMTLVGRINHARVLGVPACALFHKTTSLDLILPRLLAGQHLTRKDMAAYAQGGFCLSCKACTFPKCPFGK</sequence>
<dbReference type="Gene3D" id="3.40.980.10">
    <property type="entry name" value="MoaB/Mog-like domain"/>
    <property type="match status" value="1"/>
</dbReference>
<dbReference type="EC" id="1.2.7.12" evidence="2"/>
<dbReference type="InterPro" id="IPR053194">
    <property type="entry name" value="tRNA_methyltr_O"/>
</dbReference>
<dbReference type="InterPro" id="IPR001453">
    <property type="entry name" value="MoaB/Mog_dom"/>
</dbReference>
<name>A0A7W0HLT6_9BACT</name>
<dbReference type="Pfam" id="PF02663">
    <property type="entry name" value="FmdE"/>
    <property type="match status" value="1"/>
</dbReference>
<organism evidence="2 3">
    <name type="scientific">Desulfosalsimonas propionicica</name>
    <dbReference type="NCBI Taxonomy" id="332175"/>
    <lineage>
        <taxon>Bacteria</taxon>
        <taxon>Pseudomonadati</taxon>
        <taxon>Thermodesulfobacteriota</taxon>
        <taxon>Desulfobacteria</taxon>
        <taxon>Desulfobacterales</taxon>
        <taxon>Desulfosalsimonadaceae</taxon>
        <taxon>Desulfosalsimonas</taxon>
    </lineage>
</organism>
<keyword evidence="2" id="KW-0560">Oxidoreductase</keyword>
<keyword evidence="3" id="KW-1185">Reference proteome</keyword>
<dbReference type="Gene3D" id="3.30.60.80">
    <property type="match status" value="1"/>
</dbReference>
<comment type="caution">
    <text evidence="2">The sequence shown here is derived from an EMBL/GenBank/DDBJ whole genome shotgun (WGS) entry which is preliminary data.</text>
</comment>
<dbReference type="UniPathway" id="UPA00344"/>
<dbReference type="PANTHER" id="PTHR39418:SF1">
    <property type="entry name" value="DEHYDROGENASE"/>
    <property type="match status" value="1"/>
</dbReference>
<dbReference type="CDD" id="cd03522">
    <property type="entry name" value="MoeA_like"/>
    <property type="match status" value="1"/>
</dbReference>
<dbReference type="InterPro" id="IPR003814">
    <property type="entry name" value="FmdEsu_dom"/>
</dbReference>
<gene>
    <name evidence="2" type="ORF">HNR65_002972</name>
</gene>
<dbReference type="Gene3D" id="3.30.1330.130">
    <property type="match status" value="1"/>
</dbReference>
<dbReference type="PANTHER" id="PTHR39418">
    <property type="entry name" value="DEHYDROGENASE-RELATED"/>
    <property type="match status" value="1"/>
</dbReference>
<dbReference type="AlphaFoldDB" id="A0A7W0HLT6"/>
<dbReference type="SUPFAM" id="SSF143555">
    <property type="entry name" value="FwdE-like"/>
    <property type="match status" value="1"/>
</dbReference>
<dbReference type="SUPFAM" id="SSF53218">
    <property type="entry name" value="Molybdenum cofactor biosynthesis proteins"/>
    <property type="match status" value="1"/>
</dbReference>
<feature type="domain" description="MoaB/Mog" evidence="1">
    <location>
        <begin position="379"/>
        <end position="511"/>
    </location>
</feature>
<dbReference type="Pfam" id="PF23475">
    <property type="entry name" value="zf-Tbcl_FmdE"/>
    <property type="match status" value="1"/>
</dbReference>
<dbReference type="GO" id="GO:0018493">
    <property type="term" value="F:formylmethanofuran dehydrogenase activity"/>
    <property type="evidence" value="ECO:0007669"/>
    <property type="project" value="UniProtKB-EC"/>
</dbReference>
<dbReference type="InterPro" id="IPR036425">
    <property type="entry name" value="MoaB/Mog-like_dom_sf"/>
</dbReference>
<dbReference type="InterPro" id="IPR057035">
    <property type="entry name" value="Znf-Tbcl_FmdE"/>
</dbReference>